<feature type="domain" description="TtsA-like Glycoside hydrolase family 108" evidence="1">
    <location>
        <begin position="10"/>
        <end position="104"/>
    </location>
</feature>
<organism evidence="2 3">
    <name type="scientific">Aristophania vespae</name>
    <dbReference type="NCBI Taxonomy" id="2697033"/>
    <lineage>
        <taxon>Bacteria</taxon>
        <taxon>Pseudomonadati</taxon>
        <taxon>Pseudomonadota</taxon>
        <taxon>Alphaproteobacteria</taxon>
        <taxon>Acetobacterales</taxon>
        <taxon>Acetobacteraceae</taxon>
        <taxon>Aristophania</taxon>
    </lineage>
</organism>
<dbReference type="AlphaFoldDB" id="A0A6P1NCI7"/>
<sequence>MRTSLEQTLNFTIESEGGYQCLRSDPGNWTGGRVGCGELVGTKYGLSAPIVGQEIEALTARKMRLLDEADFERIATEQFWNPMRCDDLPVGLDLLTFDHGFNTGPGSSVKLLQRVAGVKTDGIMGPATLKAIKSASVAQLGPYLNRTSILCLQKSLMLDETGVMNAQTRRAISAEKNHNLLWVSALSSMQDVDYRQKSGFSTFGRGWLNRVQKRTEKALELCREHQTDKIRAA</sequence>
<dbReference type="EMBL" id="CP047652">
    <property type="protein sequence ID" value="QHI96026.1"/>
    <property type="molecule type" value="Genomic_DNA"/>
</dbReference>
<dbReference type="InterPro" id="IPR023346">
    <property type="entry name" value="Lysozyme-like_dom_sf"/>
</dbReference>
<gene>
    <name evidence="2" type="ORF">GT348_07080</name>
</gene>
<reference evidence="2 3" key="1">
    <citation type="submission" date="2020-01" db="EMBL/GenBank/DDBJ databases">
        <title>Genome sequencing of strain KACC 21507.</title>
        <authorList>
            <person name="Heo J."/>
            <person name="Kim S.-J."/>
            <person name="Kim J.-S."/>
            <person name="Hong S.-B."/>
            <person name="Kwon S.-W."/>
        </authorList>
    </citation>
    <scope>NUCLEOTIDE SEQUENCE [LARGE SCALE GENOMIC DNA]</scope>
    <source>
        <strain evidence="2 3">KACC 21507</strain>
    </source>
</reference>
<dbReference type="RefSeq" id="WP_160619099.1">
    <property type="nucleotide sequence ID" value="NZ_CP047652.1"/>
</dbReference>
<dbReference type="KEGG" id="bomb:GT348_07080"/>
<protein>
    <recommendedName>
        <fullName evidence="1">TtsA-like Glycoside hydrolase family 108 domain-containing protein</fullName>
    </recommendedName>
</protein>
<dbReference type="Pfam" id="PF05838">
    <property type="entry name" value="Glyco_hydro_108"/>
    <property type="match status" value="1"/>
</dbReference>
<dbReference type="Proteomes" id="UP000463975">
    <property type="component" value="Chromosome"/>
</dbReference>
<dbReference type="InterPro" id="IPR008565">
    <property type="entry name" value="TtsA-like_GH18_dom"/>
</dbReference>
<keyword evidence="3" id="KW-1185">Reference proteome</keyword>
<accession>A0A6P1NCI7</accession>
<evidence type="ECO:0000313" key="3">
    <source>
        <dbReference type="Proteomes" id="UP000463975"/>
    </source>
</evidence>
<name>A0A6P1NCI7_9PROT</name>
<evidence type="ECO:0000259" key="1">
    <source>
        <dbReference type="Pfam" id="PF05838"/>
    </source>
</evidence>
<evidence type="ECO:0000313" key="2">
    <source>
        <dbReference type="EMBL" id="QHI96026.1"/>
    </source>
</evidence>
<proteinExistence type="predicted"/>
<dbReference type="SUPFAM" id="SSF53955">
    <property type="entry name" value="Lysozyme-like"/>
    <property type="match status" value="1"/>
</dbReference>
<dbReference type="Gene3D" id="1.20.141.10">
    <property type="entry name" value="Chitosanase, subunit A, domain 1"/>
    <property type="match status" value="2"/>
</dbReference>